<evidence type="ECO:0000313" key="2">
    <source>
        <dbReference type="Proteomes" id="UP000320095"/>
    </source>
</evidence>
<accession>A0A502DLP0</accession>
<dbReference type="RefSeq" id="WP_140699518.1">
    <property type="nucleotide sequence ID" value="NZ_RCZG01000023.1"/>
</dbReference>
<evidence type="ECO:0000313" key="1">
    <source>
        <dbReference type="EMBL" id="TPG26173.1"/>
    </source>
</evidence>
<comment type="caution">
    <text evidence="1">The sequence shown here is derived from an EMBL/GenBank/DDBJ whole genome shotgun (WGS) entry which is preliminary data.</text>
</comment>
<gene>
    <name evidence="1" type="ORF">EAH80_29325</name>
</gene>
<keyword evidence="2" id="KW-1185">Reference proteome</keyword>
<protein>
    <submittedName>
        <fullName evidence="1">Uncharacterized protein</fullName>
    </submittedName>
</protein>
<sequence length="68" mass="7322">MTGLFHSRDIDYLRGQFADRLDAHSIRDGSPALLAAAVARLDLHFAEAGTNTAAVLKLVAKTGGNRMR</sequence>
<proteinExistence type="predicted"/>
<dbReference type="Proteomes" id="UP000320095">
    <property type="component" value="Unassembled WGS sequence"/>
</dbReference>
<reference evidence="1 2" key="1">
    <citation type="journal article" date="2019" name="Environ. Microbiol.">
        <title>Species interactions and distinct microbial communities in high Arctic permafrost affected cryosols are associated with the CH4 and CO2 gas fluxes.</title>
        <authorList>
            <person name="Altshuler I."/>
            <person name="Hamel J."/>
            <person name="Turney S."/>
            <person name="Magnuson E."/>
            <person name="Levesque R."/>
            <person name="Greer C."/>
            <person name="Whyte L.G."/>
        </authorList>
    </citation>
    <scope>NUCLEOTIDE SEQUENCE [LARGE SCALE GENOMIC DNA]</scope>
    <source>
        <strain evidence="1 2">S5.20</strain>
    </source>
</reference>
<organism evidence="1 2">
    <name type="scientific">Mycolicibacterium hodleri</name>
    <dbReference type="NCBI Taxonomy" id="49897"/>
    <lineage>
        <taxon>Bacteria</taxon>
        <taxon>Bacillati</taxon>
        <taxon>Actinomycetota</taxon>
        <taxon>Actinomycetes</taxon>
        <taxon>Mycobacteriales</taxon>
        <taxon>Mycobacteriaceae</taxon>
        <taxon>Mycolicibacterium</taxon>
    </lineage>
</organism>
<name>A0A502DLP0_9MYCO</name>
<dbReference type="EMBL" id="RCZG01000023">
    <property type="protein sequence ID" value="TPG26173.1"/>
    <property type="molecule type" value="Genomic_DNA"/>
</dbReference>
<dbReference type="AlphaFoldDB" id="A0A502DLP0"/>